<evidence type="ECO:0000313" key="3">
    <source>
        <dbReference type="Proteomes" id="UP000002297"/>
    </source>
</evidence>
<dbReference type="EMBL" id="CP002046">
    <property type="protein sequence ID" value="EAP87320.1"/>
    <property type="molecule type" value="Genomic_DNA"/>
</dbReference>
<feature type="transmembrane region" description="Helical" evidence="1">
    <location>
        <begin position="12"/>
        <end position="32"/>
    </location>
</feature>
<dbReference type="eggNOG" id="ENOG5030HX5">
    <property type="taxonomic scope" value="Bacteria"/>
</dbReference>
<sequence length="225" mass="25694">MQLETIKDNRNSPVKYAVLIALFVLPLVIYLLSASGEELFNLLPQLTKDVSNLEEFEDLEGNNVSLDNKITILGFFGDTPESKKGNALNLNEKIYKRNYKFDDFQFVILISEEGKDQAIELRNKIEAYTSTEKWIFAVGSKDAISNVFNSLKTDMSLSPNYSTPYVFIIDKEQILRGRENDEDNGLMYGYNSADIAEISNKMVADVKVILAEYRRALKKYNSDRK</sequence>
<accession>A3U503</accession>
<keyword evidence="1" id="KW-0472">Membrane</keyword>
<proteinExistence type="predicted"/>
<dbReference type="KEGG" id="cat:CA2559_01155"/>
<keyword evidence="1" id="KW-1133">Transmembrane helix</keyword>
<keyword evidence="3" id="KW-1185">Reference proteome</keyword>
<dbReference type="GeneID" id="89452034"/>
<gene>
    <name evidence="2" type="ordered locus">CA2559_01155</name>
</gene>
<dbReference type="HOGENOM" id="CLU_113689_0_0_10"/>
<keyword evidence="1" id="KW-0812">Transmembrane</keyword>
<dbReference type="Proteomes" id="UP000002297">
    <property type="component" value="Chromosome"/>
</dbReference>
<dbReference type="Gene3D" id="3.40.30.10">
    <property type="entry name" value="Glutaredoxin"/>
    <property type="match status" value="1"/>
</dbReference>
<name>A3U503_CROAH</name>
<reference evidence="2 3" key="1">
    <citation type="journal article" date="2010" name="J. Bacteriol.">
        <title>The complete genome sequence of Croceibacter atlanticus HTCC2559T.</title>
        <authorList>
            <person name="Oh H.M."/>
            <person name="Kang I."/>
            <person name="Ferriera S."/>
            <person name="Giovannoni S.J."/>
            <person name="Cho J.C."/>
        </authorList>
    </citation>
    <scope>NUCLEOTIDE SEQUENCE [LARGE SCALE GENOMIC DNA]</scope>
    <source>
        <strain evidence="3">ATCC BAA-628 / HTCC2559 / KCTC 12090</strain>
    </source>
</reference>
<protein>
    <recommendedName>
        <fullName evidence="4">Membrane or secreted protein</fullName>
    </recommendedName>
</protein>
<dbReference type="OrthoDB" id="1437325at2"/>
<dbReference type="AlphaFoldDB" id="A3U503"/>
<organism evidence="2 3">
    <name type="scientific">Croceibacter atlanticus (strain ATCC BAA-628 / JCM 21780 / CIP 108009 / IAM 15332 / KCTC 12090 / HTCC2559)</name>
    <dbReference type="NCBI Taxonomy" id="216432"/>
    <lineage>
        <taxon>Bacteria</taxon>
        <taxon>Pseudomonadati</taxon>
        <taxon>Bacteroidota</taxon>
        <taxon>Flavobacteriia</taxon>
        <taxon>Flavobacteriales</taxon>
        <taxon>Flavobacteriaceae</taxon>
        <taxon>Croceibacter</taxon>
    </lineage>
</organism>
<dbReference type="RefSeq" id="WP_013185998.1">
    <property type="nucleotide sequence ID" value="NC_014230.1"/>
</dbReference>
<evidence type="ECO:0008006" key="4">
    <source>
        <dbReference type="Google" id="ProtNLM"/>
    </source>
</evidence>
<evidence type="ECO:0000313" key="2">
    <source>
        <dbReference type="EMBL" id="EAP87320.1"/>
    </source>
</evidence>
<evidence type="ECO:0000256" key="1">
    <source>
        <dbReference type="SAM" id="Phobius"/>
    </source>
</evidence>
<dbReference type="STRING" id="216432.CA2559_01155"/>